<gene>
    <name evidence="3" type="ORF">RCOM_0006440</name>
</gene>
<dbReference type="Pfam" id="PF13456">
    <property type="entry name" value="RVT_3"/>
    <property type="match status" value="1"/>
</dbReference>
<feature type="domain" description="RNase H type-1" evidence="1">
    <location>
        <begin position="253"/>
        <end position="322"/>
    </location>
</feature>
<dbReference type="Proteomes" id="UP000008311">
    <property type="component" value="Unassembled WGS sequence"/>
</dbReference>
<dbReference type="GO" id="GO:0003676">
    <property type="term" value="F:nucleic acid binding"/>
    <property type="evidence" value="ECO:0007669"/>
    <property type="project" value="InterPro"/>
</dbReference>
<proteinExistence type="predicted"/>
<evidence type="ECO:0000259" key="2">
    <source>
        <dbReference type="Pfam" id="PF13966"/>
    </source>
</evidence>
<dbReference type="InterPro" id="IPR026960">
    <property type="entry name" value="RVT-Znf"/>
</dbReference>
<dbReference type="GO" id="GO:0004523">
    <property type="term" value="F:RNA-DNA hybrid ribonuclease activity"/>
    <property type="evidence" value="ECO:0007669"/>
    <property type="project" value="InterPro"/>
</dbReference>
<evidence type="ECO:0000259" key="1">
    <source>
        <dbReference type="Pfam" id="PF13456"/>
    </source>
</evidence>
<dbReference type="AlphaFoldDB" id="B9SZQ3"/>
<name>B9SZQ3_RICCO</name>
<evidence type="ECO:0000313" key="4">
    <source>
        <dbReference type="Proteomes" id="UP000008311"/>
    </source>
</evidence>
<dbReference type="Pfam" id="PF13966">
    <property type="entry name" value="zf-RVT"/>
    <property type="match status" value="1"/>
</dbReference>
<reference evidence="4" key="1">
    <citation type="journal article" date="2010" name="Nat. Biotechnol.">
        <title>Draft genome sequence of the oilseed species Ricinus communis.</title>
        <authorList>
            <person name="Chan A.P."/>
            <person name="Crabtree J."/>
            <person name="Zhao Q."/>
            <person name="Lorenzi H."/>
            <person name="Orvis J."/>
            <person name="Puiu D."/>
            <person name="Melake-Berhan A."/>
            <person name="Jones K.M."/>
            <person name="Redman J."/>
            <person name="Chen G."/>
            <person name="Cahoon E.B."/>
            <person name="Gedil M."/>
            <person name="Stanke M."/>
            <person name="Haas B.J."/>
            <person name="Wortman J.R."/>
            <person name="Fraser-Liggett C.M."/>
            <person name="Ravel J."/>
            <person name="Rabinowicz P.D."/>
        </authorList>
    </citation>
    <scope>NUCLEOTIDE SEQUENCE [LARGE SCALE GENOMIC DNA]</scope>
    <source>
        <strain evidence="4">cv. Hale</strain>
    </source>
</reference>
<organism evidence="3 4">
    <name type="scientific">Ricinus communis</name>
    <name type="common">Castor bean</name>
    <dbReference type="NCBI Taxonomy" id="3988"/>
    <lineage>
        <taxon>Eukaryota</taxon>
        <taxon>Viridiplantae</taxon>
        <taxon>Streptophyta</taxon>
        <taxon>Embryophyta</taxon>
        <taxon>Tracheophyta</taxon>
        <taxon>Spermatophyta</taxon>
        <taxon>Magnoliopsida</taxon>
        <taxon>eudicotyledons</taxon>
        <taxon>Gunneridae</taxon>
        <taxon>Pentapetalae</taxon>
        <taxon>rosids</taxon>
        <taxon>fabids</taxon>
        <taxon>Malpighiales</taxon>
        <taxon>Euphorbiaceae</taxon>
        <taxon>Acalyphoideae</taxon>
        <taxon>Acalypheae</taxon>
        <taxon>Ricinus</taxon>
    </lineage>
</organism>
<dbReference type="InterPro" id="IPR002156">
    <property type="entry name" value="RNaseH_domain"/>
</dbReference>
<evidence type="ECO:0008006" key="5">
    <source>
        <dbReference type="Google" id="ProtNLM"/>
    </source>
</evidence>
<dbReference type="EMBL" id="EQ974282">
    <property type="protein sequence ID" value="EEF30922.1"/>
    <property type="molecule type" value="Genomic_DNA"/>
</dbReference>
<protein>
    <recommendedName>
        <fullName evidence="5">RNase H type-1 domain-containing protein</fullName>
    </recommendedName>
</protein>
<feature type="domain" description="Reverse transcriptase zinc-binding" evidence="2">
    <location>
        <begin position="127"/>
        <end position="206"/>
    </location>
</feature>
<dbReference type="InParanoid" id="B9SZQ3"/>
<sequence length="349" mass="39300">MDGNTNSYHRLVVKSSSNQSLQLYLVMWVLSNSPNRSARSSTVFSQGFGGMVVLRSIGLRKNIENGQITWIWEEKWIPSLPGFSISTPKTDNLEVVRVCDLMDASNKAWDRMNVLESPWSSHPQSSSSSNQNLCKYIWNSKAPPMIRNFLRRAATNSLLMGTQQLPVQHNLFKRKAASSPQCQICGQDEETVEQMLFFCSHALETWFLCPLASLHLQHGGVVYMILLAIKWKTTSYLLLFSPAAYVLREACYFAIRIGGVKVSFETDSKVVTDAIKMVDMPIRWDLDSIISDIQRVLASFEAATIDYINMKANTAADWLEQSCFSSACSNLWLSVPPKELGEILYSDAL</sequence>
<accession>B9SZQ3</accession>
<keyword evidence="4" id="KW-1185">Reference proteome</keyword>
<evidence type="ECO:0000313" key="3">
    <source>
        <dbReference type="EMBL" id="EEF30922.1"/>
    </source>
</evidence>